<name>A0ABW3BZ23_9FLAO</name>
<dbReference type="Proteomes" id="UP001597011">
    <property type="component" value="Unassembled WGS sequence"/>
</dbReference>
<organism evidence="1 2">
    <name type="scientific">Mariniflexile aquimaris</name>
    <dbReference type="NCBI Taxonomy" id="881009"/>
    <lineage>
        <taxon>Bacteria</taxon>
        <taxon>Pseudomonadati</taxon>
        <taxon>Bacteroidota</taxon>
        <taxon>Flavobacteriia</taxon>
        <taxon>Flavobacteriales</taxon>
        <taxon>Flavobacteriaceae</taxon>
        <taxon>Mariniflexile</taxon>
    </lineage>
</organism>
<proteinExistence type="predicted"/>
<gene>
    <name evidence="1" type="ORF">ACFQ0I_16505</name>
</gene>
<protein>
    <submittedName>
        <fullName evidence="1">Uncharacterized protein</fullName>
    </submittedName>
</protein>
<keyword evidence="2" id="KW-1185">Reference proteome</keyword>
<sequence>MRKTLILIFGVLILQLNSSCKSQYSVSELNNNFTTEQISDLKKITDFFKNQMCLNTNSDFKKCYKQIPHEYLEATGNGFWANINFEKQKELYDQISESTFNEIWLFCKSTEYKTGLETKSLCPNLVGKYQKYLSDIGNSNPRIAKYVEKINMSGDFYPMSIKSWYILNDKKNFDLEDPNIQLILIIHYLSLNDQEKRNEKWMVE</sequence>
<evidence type="ECO:0000313" key="2">
    <source>
        <dbReference type="Proteomes" id="UP001597011"/>
    </source>
</evidence>
<comment type="caution">
    <text evidence="1">The sequence shown here is derived from an EMBL/GenBank/DDBJ whole genome shotgun (WGS) entry which is preliminary data.</text>
</comment>
<dbReference type="EMBL" id="JBHTIB010000034">
    <property type="protein sequence ID" value="MFD0837382.1"/>
    <property type="molecule type" value="Genomic_DNA"/>
</dbReference>
<reference evidence="2" key="1">
    <citation type="journal article" date="2019" name="Int. J. Syst. Evol. Microbiol.">
        <title>The Global Catalogue of Microorganisms (GCM) 10K type strain sequencing project: providing services to taxonomists for standard genome sequencing and annotation.</title>
        <authorList>
            <consortium name="The Broad Institute Genomics Platform"/>
            <consortium name="The Broad Institute Genome Sequencing Center for Infectious Disease"/>
            <person name="Wu L."/>
            <person name="Ma J."/>
        </authorList>
    </citation>
    <scope>NUCLEOTIDE SEQUENCE [LARGE SCALE GENOMIC DNA]</scope>
    <source>
        <strain evidence="2">CCUG 60529</strain>
    </source>
</reference>
<accession>A0ABW3BZ23</accession>
<evidence type="ECO:0000313" key="1">
    <source>
        <dbReference type="EMBL" id="MFD0837382.1"/>
    </source>
</evidence>